<evidence type="ECO:0000256" key="12">
    <source>
        <dbReference type="ARBA" id="ARBA00023027"/>
    </source>
</evidence>
<evidence type="ECO:0000313" key="18">
    <source>
        <dbReference type="Proteomes" id="UP000238823"/>
    </source>
</evidence>
<evidence type="ECO:0000256" key="7">
    <source>
        <dbReference type="ARBA" id="ARBA00022605"/>
    </source>
</evidence>
<keyword evidence="9" id="KW-0479">Metal-binding</keyword>
<evidence type="ECO:0000256" key="14">
    <source>
        <dbReference type="RuleBase" id="RU000579"/>
    </source>
</evidence>
<keyword evidence="11 14" id="KW-0560">Oxidoreductase</keyword>
<evidence type="ECO:0000256" key="2">
    <source>
        <dbReference type="ARBA" id="ARBA00005056"/>
    </source>
</evidence>
<keyword evidence="13 14" id="KW-0486">Methionine biosynthesis</keyword>
<comment type="similarity">
    <text evidence="4 15">Belongs to the homoserine dehydrogenase family.</text>
</comment>
<dbReference type="Gene3D" id="3.30.360.10">
    <property type="entry name" value="Dihydrodipicolinate Reductase, domain 2"/>
    <property type="match status" value="1"/>
</dbReference>
<dbReference type="InterPro" id="IPR002912">
    <property type="entry name" value="ACT_dom"/>
</dbReference>
<dbReference type="CDD" id="cd04881">
    <property type="entry name" value="ACT_HSDH-Hom"/>
    <property type="match status" value="1"/>
</dbReference>
<dbReference type="InterPro" id="IPR036291">
    <property type="entry name" value="NAD(P)-bd_dom_sf"/>
</dbReference>
<dbReference type="GO" id="GO:0046872">
    <property type="term" value="F:metal ion binding"/>
    <property type="evidence" value="ECO:0007669"/>
    <property type="project" value="UniProtKB-KW"/>
</dbReference>
<evidence type="ECO:0000256" key="10">
    <source>
        <dbReference type="ARBA" id="ARBA00022857"/>
    </source>
</evidence>
<dbReference type="PANTHER" id="PTHR43331">
    <property type="entry name" value="HOMOSERINE DEHYDROGENASE"/>
    <property type="match status" value="1"/>
</dbReference>
<dbReference type="Pfam" id="PF01842">
    <property type="entry name" value="ACT"/>
    <property type="match status" value="1"/>
</dbReference>
<dbReference type="GO" id="GO:0009088">
    <property type="term" value="P:threonine biosynthetic process"/>
    <property type="evidence" value="ECO:0007669"/>
    <property type="project" value="UniProtKB-UniPathway"/>
</dbReference>
<evidence type="ECO:0000256" key="4">
    <source>
        <dbReference type="ARBA" id="ARBA00006753"/>
    </source>
</evidence>
<dbReference type="GO" id="GO:0004412">
    <property type="term" value="F:homoserine dehydrogenase activity"/>
    <property type="evidence" value="ECO:0007669"/>
    <property type="project" value="UniProtKB-EC"/>
</dbReference>
<dbReference type="InterPro" id="IPR019811">
    <property type="entry name" value="HDH_CS"/>
</dbReference>
<sequence length="484" mass="51545">MAHPPERARFRAAHDHGRMGFPPVSGFDGCWRARLPSAPVRSIHIGMLGLGNVGQGVLRILAENGAAISNRIAANPVISRVLVRELDKARALEVDPALLTLDPSDVLDDPNVRVVVELIGGIEPARSYVLRALEAGKHVVTANKALLAERGEELFAAAAARGLDIYFEGSVAGGIPVLRALREGLASDRIDRVIGIVNGTSNYILDAMTRTGVSYEQALTAAQAAGFAEADPTLDVEGGDAAHKLALLALVSVGVRVDPDRIHTEGITRVRPFDIRSAHELGYVIKSLALADFDQHGRPHLRVHPTFVPRDHILAGVRGSYNAVEVSSRALGQSMYYGKGAGMMPTGVAVVSDIIEVCRDIVGFSEGGPPPGAFREVHPVEPAPLDDLECENYLCVHVPNVPGVLGKVASCLGRHGVSIKRMNQDTPGADEPIDMVIMTERTQEAKVRAAVAEVDTFDLALMPTHRFRILDADDPVADQGGAGA</sequence>
<evidence type="ECO:0000256" key="1">
    <source>
        <dbReference type="ARBA" id="ARBA00001920"/>
    </source>
</evidence>
<proteinExistence type="inferred from homology"/>
<dbReference type="InterPro" id="IPR005106">
    <property type="entry name" value="Asp/hSer_DH_NAD-bd"/>
</dbReference>
<dbReference type="Pfam" id="PF00742">
    <property type="entry name" value="Homoserine_dh"/>
    <property type="match status" value="1"/>
</dbReference>
<dbReference type="PROSITE" id="PS51671">
    <property type="entry name" value="ACT"/>
    <property type="match status" value="1"/>
</dbReference>
<organism evidence="17 18">
    <name type="scientific">Enhygromyxa salina</name>
    <dbReference type="NCBI Taxonomy" id="215803"/>
    <lineage>
        <taxon>Bacteria</taxon>
        <taxon>Pseudomonadati</taxon>
        <taxon>Myxococcota</taxon>
        <taxon>Polyangia</taxon>
        <taxon>Nannocystales</taxon>
        <taxon>Nannocystaceae</taxon>
        <taxon>Enhygromyxa</taxon>
    </lineage>
</organism>
<dbReference type="SUPFAM" id="SSF51735">
    <property type="entry name" value="NAD(P)-binding Rossmann-fold domains"/>
    <property type="match status" value="1"/>
</dbReference>
<evidence type="ECO:0000256" key="15">
    <source>
        <dbReference type="RuleBase" id="RU004171"/>
    </source>
</evidence>
<comment type="catalytic activity">
    <reaction evidence="14">
        <text>L-homoserine + NADP(+) = L-aspartate 4-semialdehyde + NADPH + H(+)</text>
        <dbReference type="Rhea" id="RHEA:15761"/>
        <dbReference type="ChEBI" id="CHEBI:15378"/>
        <dbReference type="ChEBI" id="CHEBI:57476"/>
        <dbReference type="ChEBI" id="CHEBI:57783"/>
        <dbReference type="ChEBI" id="CHEBI:58349"/>
        <dbReference type="ChEBI" id="CHEBI:537519"/>
        <dbReference type="EC" id="1.1.1.3"/>
    </reaction>
</comment>
<keyword evidence="8 14" id="KW-0791">Threonine biosynthesis</keyword>
<dbReference type="UniPathway" id="UPA00050">
    <property type="reaction ID" value="UER00063"/>
</dbReference>
<dbReference type="AlphaFoldDB" id="A0A2S9Y676"/>
<dbReference type="EMBL" id="PVNL01000118">
    <property type="protein sequence ID" value="PRQ00556.1"/>
    <property type="molecule type" value="Genomic_DNA"/>
</dbReference>
<name>A0A2S9Y676_9BACT</name>
<dbReference type="FunFam" id="3.40.50.720:FF:000062">
    <property type="entry name" value="Homoserine dehydrogenase"/>
    <property type="match status" value="1"/>
</dbReference>
<evidence type="ECO:0000256" key="6">
    <source>
        <dbReference type="ARBA" id="ARBA00013376"/>
    </source>
</evidence>
<reference evidence="17 18" key="1">
    <citation type="submission" date="2018-03" db="EMBL/GenBank/DDBJ databases">
        <title>Draft Genome Sequences of the Obligatory Marine Myxobacteria Enhygromyxa salina SWB007.</title>
        <authorList>
            <person name="Poehlein A."/>
            <person name="Moghaddam J.A."/>
            <person name="Harms H."/>
            <person name="Alanjari M."/>
            <person name="Koenig G.M."/>
            <person name="Daniel R."/>
            <person name="Schaeberle T.F."/>
        </authorList>
    </citation>
    <scope>NUCLEOTIDE SEQUENCE [LARGE SCALE GENOMIC DNA]</scope>
    <source>
        <strain evidence="17 18">SWB007</strain>
    </source>
</reference>
<dbReference type="NCBIfam" id="NF004976">
    <property type="entry name" value="PRK06349.1"/>
    <property type="match status" value="1"/>
</dbReference>
<evidence type="ECO:0000256" key="13">
    <source>
        <dbReference type="ARBA" id="ARBA00023167"/>
    </source>
</evidence>
<dbReference type="PROSITE" id="PS01042">
    <property type="entry name" value="HOMOSER_DHGENASE"/>
    <property type="match status" value="1"/>
</dbReference>
<dbReference type="UniPathway" id="UPA00051">
    <property type="reaction ID" value="UER00465"/>
</dbReference>
<comment type="caution">
    <text evidence="17">The sequence shown here is derived from an EMBL/GenBank/DDBJ whole genome shotgun (WGS) entry which is preliminary data.</text>
</comment>
<feature type="domain" description="ACT" evidence="16">
    <location>
        <begin position="393"/>
        <end position="468"/>
    </location>
</feature>
<evidence type="ECO:0000256" key="9">
    <source>
        <dbReference type="ARBA" id="ARBA00022723"/>
    </source>
</evidence>
<evidence type="ECO:0000259" key="16">
    <source>
        <dbReference type="PROSITE" id="PS51671"/>
    </source>
</evidence>
<evidence type="ECO:0000256" key="11">
    <source>
        <dbReference type="ARBA" id="ARBA00023002"/>
    </source>
</evidence>
<dbReference type="Gene3D" id="3.30.70.260">
    <property type="match status" value="1"/>
</dbReference>
<dbReference type="SUPFAM" id="SSF55021">
    <property type="entry name" value="ACT-like"/>
    <property type="match status" value="1"/>
</dbReference>
<keyword evidence="10 14" id="KW-0521">NADP</keyword>
<evidence type="ECO:0000256" key="5">
    <source>
        <dbReference type="ARBA" id="ARBA00013213"/>
    </source>
</evidence>
<keyword evidence="7 14" id="KW-0028">Amino-acid biosynthesis</keyword>
<accession>A0A2S9Y676</accession>
<comment type="pathway">
    <text evidence="2 14">Amino-acid biosynthesis; L-threonine biosynthesis; L-threonine from L-aspartate: step 3/5.</text>
</comment>
<evidence type="ECO:0000256" key="8">
    <source>
        <dbReference type="ARBA" id="ARBA00022697"/>
    </source>
</evidence>
<comment type="cofactor">
    <cofactor evidence="1">
        <name>a metal cation</name>
        <dbReference type="ChEBI" id="CHEBI:25213"/>
    </cofactor>
</comment>
<dbReference type="SUPFAM" id="SSF55347">
    <property type="entry name" value="Glyceraldehyde-3-phosphate dehydrogenase-like, C-terminal domain"/>
    <property type="match status" value="1"/>
</dbReference>
<dbReference type="Pfam" id="PF03447">
    <property type="entry name" value="NAD_binding_3"/>
    <property type="match status" value="1"/>
</dbReference>
<dbReference type="InterPro" id="IPR001342">
    <property type="entry name" value="HDH_cat"/>
</dbReference>
<gene>
    <name evidence="17" type="primary">hom</name>
    <name evidence="17" type="ORF">ENSA7_60500</name>
</gene>
<evidence type="ECO:0000313" key="17">
    <source>
        <dbReference type="EMBL" id="PRQ00556.1"/>
    </source>
</evidence>
<dbReference type="Gene3D" id="3.40.50.720">
    <property type="entry name" value="NAD(P)-binding Rossmann-like Domain"/>
    <property type="match status" value="1"/>
</dbReference>
<keyword evidence="12" id="KW-0520">NAD</keyword>
<comment type="pathway">
    <text evidence="3 14">Amino-acid biosynthesis; L-methionine biosynthesis via de novo pathway; L-homoserine from L-aspartate: step 3/3.</text>
</comment>
<dbReference type="PANTHER" id="PTHR43331:SF1">
    <property type="entry name" value="HOMOSERINE DEHYDROGENASE"/>
    <property type="match status" value="1"/>
</dbReference>
<protein>
    <recommendedName>
        <fullName evidence="6 14">Homoserine dehydrogenase</fullName>
        <ecNumber evidence="5 14">1.1.1.3</ecNumber>
    </recommendedName>
</protein>
<dbReference type="EC" id="1.1.1.3" evidence="5 14"/>
<dbReference type="Proteomes" id="UP000238823">
    <property type="component" value="Unassembled WGS sequence"/>
</dbReference>
<dbReference type="GO" id="GO:0050661">
    <property type="term" value="F:NADP binding"/>
    <property type="evidence" value="ECO:0007669"/>
    <property type="project" value="InterPro"/>
</dbReference>
<evidence type="ECO:0000256" key="3">
    <source>
        <dbReference type="ARBA" id="ARBA00005062"/>
    </source>
</evidence>
<dbReference type="GO" id="GO:0009086">
    <property type="term" value="P:methionine biosynthetic process"/>
    <property type="evidence" value="ECO:0007669"/>
    <property type="project" value="UniProtKB-KW"/>
</dbReference>
<dbReference type="FunFam" id="3.30.360.10:FF:000005">
    <property type="entry name" value="Homoserine dehydrogenase"/>
    <property type="match status" value="1"/>
</dbReference>
<dbReference type="InterPro" id="IPR045865">
    <property type="entry name" value="ACT-like_dom_sf"/>
</dbReference>